<evidence type="ECO:0000313" key="18">
    <source>
        <dbReference type="Proteomes" id="UP000178425"/>
    </source>
</evidence>
<comment type="similarity">
    <text evidence="13">Belongs to the class-I aminoacyl-tRNA synthetase family.</text>
</comment>
<feature type="domain" description="Aminoacyl-tRNA synthetase class Ia" evidence="14">
    <location>
        <begin position="3"/>
        <end position="76"/>
    </location>
</feature>
<dbReference type="Proteomes" id="UP000178425">
    <property type="component" value="Unassembled WGS sequence"/>
</dbReference>
<dbReference type="SUPFAM" id="SSF47323">
    <property type="entry name" value="Anticodon-binding domain of a subclass of class I aminoacyl-tRNA synthetases"/>
    <property type="match status" value="1"/>
</dbReference>
<evidence type="ECO:0000256" key="7">
    <source>
        <dbReference type="ARBA" id="ARBA00022741"/>
    </source>
</evidence>
<evidence type="ECO:0000256" key="2">
    <source>
        <dbReference type="ARBA" id="ARBA00004496"/>
    </source>
</evidence>
<comment type="caution">
    <text evidence="17">The sequence shown here is derived from an EMBL/GenBank/DDBJ whole genome shotgun (WGS) entry which is preliminary data.</text>
</comment>
<dbReference type="InterPro" id="IPR014758">
    <property type="entry name" value="Met-tRNA_synth"/>
</dbReference>
<dbReference type="InterPro" id="IPR002300">
    <property type="entry name" value="aa-tRNA-synth_Ia"/>
</dbReference>
<evidence type="ECO:0000256" key="4">
    <source>
        <dbReference type="ARBA" id="ARBA00018753"/>
    </source>
</evidence>
<dbReference type="PANTHER" id="PTHR43326">
    <property type="entry name" value="METHIONYL-TRNA SYNTHETASE"/>
    <property type="match status" value="1"/>
</dbReference>
<dbReference type="InterPro" id="IPR001412">
    <property type="entry name" value="aa-tRNA-synth_I_CS"/>
</dbReference>
<comment type="function">
    <text evidence="1">Is required not only for elongation of protein synthesis but also for the initiation of all mRNA translation through initiator tRNA(fMet) aminoacylation.</text>
</comment>
<gene>
    <name evidence="17" type="ORF">A2W54_04605</name>
</gene>
<evidence type="ECO:0000256" key="3">
    <source>
        <dbReference type="ARBA" id="ARBA00012838"/>
    </source>
</evidence>
<dbReference type="Gene3D" id="3.40.50.620">
    <property type="entry name" value="HUPs"/>
    <property type="match status" value="1"/>
</dbReference>
<evidence type="ECO:0000256" key="9">
    <source>
        <dbReference type="ARBA" id="ARBA00022917"/>
    </source>
</evidence>
<dbReference type="AlphaFoldDB" id="A0A1F5WS85"/>
<evidence type="ECO:0000256" key="10">
    <source>
        <dbReference type="ARBA" id="ARBA00023146"/>
    </source>
</evidence>
<evidence type="ECO:0000256" key="12">
    <source>
        <dbReference type="ARBA" id="ARBA00047469"/>
    </source>
</evidence>
<keyword evidence="7 13" id="KW-0547">Nucleotide-binding</keyword>
<dbReference type="PROSITE" id="PS00178">
    <property type="entry name" value="AA_TRNA_LIGASE_I"/>
    <property type="match status" value="1"/>
</dbReference>
<keyword evidence="6 13" id="KW-0436">Ligase</keyword>
<organism evidence="17 18">
    <name type="scientific">Candidatus Giovannonibacteria bacterium RIFCSPHIGHO2_02_43_13</name>
    <dbReference type="NCBI Taxonomy" id="1798330"/>
    <lineage>
        <taxon>Bacteria</taxon>
        <taxon>Candidatus Giovannoniibacteriota</taxon>
    </lineage>
</organism>
<evidence type="ECO:0000256" key="11">
    <source>
        <dbReference type="ARBA" id="ARBA00030904"/>
    </source>
</evidence>
<evidence type="ECO:0000256" key="6">
    <source>
        <dbReference type="ARBA" id="ARBA00022598"/>
    </source>
</evidence>
<dbReference type="GO" id="GO:0006431">
    <property type="term" value="P:methionyl-tRNA aminoacylation"/>
    <property type="evidence" value="ECO:0007669"/>
    <property type="project" value="InterPro"/>
</dbReference>
<dbReference type="Pfam" id="PF09334">
    <property type="entry name" value="tRNA-synt_1g"/>
    <property type="match status" value="1"/>
</dbReference>
<dbReference type="CDD" id="cd00814">
    <property type="entry name" value="MetRS_core"/>
    <property type="match status" value="1"/>
</dbReference>
<comment type="catalytic activity">
    <reaction evidence="12">
        <text>tRNA(Leu) + L-leucine + ATP = L-leucyl-tRNA(Leu) + AMP + diphosphate</text>
        <dbReference type="Rhea" id="RHEA:11688"/>
        <dbReference type="Rhea" id="RHEA-COMP:9613"/>
        <dbReference type="Rhea" id="RHEA-COMP:9622"/>
        <dbReference type="ChEBI" id="CHEBI:30616"/>
        <dbReference type="ChEBI" id="CHEBI:33019"/>
        <dbReference type="ChEBI" id="CHEBI:57427"/>
        <dbReference type="ChEBI" id="CHEBI:78442"/>
        <dbReference type="ChEBI" id="CHEBI:78494"/>
        <dbReference type="ChEBI" id="CHEBI:456215"/>
        <dbReference type="EC" id="6.1.1.4"/>
    </reaction>
</comment>
<evidence type="ECO:0000259" key="16">
    <source>
        <dbReference type="Pfam" id="PF19303"/>
    </source>
</evidence>
<evidence type="ECO:0000256" key="1">
    <source>
        <dbReference type="ARBA" id="ARBA00003314"/>
    </source>
</evidence>
<dbReference type="PANTHER" id="PTHR43326:SF1">
    <property type="entry name" value="METHIONINE--TRNA LIGASE, MITOCHONDRIAL"/>
    <property type="match status" value="1"/>
</dbReference>
<dbReference type="PRINTS" id="PR01041">
    <property type="entry name" value="TRNASYNTHMET"/>
</dbReference>
<dbReference type="Gene3D" id="1.10.730.10">
    <property type="entry name" value="Isoleucyl-tRNA Synthetase, Domain 1"/>
    <property type="match status" value="1"/>
</dbReference>
<keyword evidence="5" id="KW-0963">Cytoplasm</keyword>
<name>A0A1F5WS85_9BACT</name>
<evidence type="ECO:0000256" key="5">
    <source>
        <dbReference type="ARBA" id="ARBA00022490"/>
    </source>
</evidence>
<reference evidence="17 18" key="1">
    <citation type="journal article" date="2016" name="Nat. Commun.">
        <title>Thousands of microbial genomes shed light on interconnected biogeochemical processes in an aquifer system.</title>
        <authorList>
            <person name="Anantharaman K."/>
            <person name="Brown C.T."/>
            <person name="Hug L.A."/>
            <person name="Sharon I."/>
            <person name="Castelle C.J."/>
            <person name="Probst A.J."/>
            <person name="Thomas B.C."/>
            <person name="Singh A."/>
            <person name="Wilkins M.J."/>
            <person name="Karaoz U."/>
            <person name="Brodie E.L."/>
            <person name="Williams K.H."/>
            <person name="Hubbard S.S."/>
            <person name="Banfield J.F."/>
        </authorList>
    </citation>
    <scope>NUCLEOTIDE SEQUENCE [LARGE SCALE GENOMIC DNA]</scope>
</reference>
<comment type="subcellular location">
    <subcellularLocation>
        <location evidence="2">Cytoplasm</location>
    </subcellularLocation>
</comment>
<dbReference type="EMBL" id="MFHI01000028">
    <property type="protein sequence ID" value="OGF78447.1"/>
    <property type="molecule type" value="Genomic_DNA"/>
</dbReference>
<dbReference type="GO" id="GO:0004823">
    <property type="term" value="F:leucine-tRNA ligase activity"/>
    <property type="evidence" value="ECO:0007669"/>
    <property type="project" value="UniProtKB-EC"/>
</dbReference>
<proteinExistence type="inferred from homology"/>
<evidence type="ECO:0000259" key="15">
    <source>
        <dbReference type="Pfam" id="PF09334"/>
    </source>
</evidence>
<dbReference type="InterPro" id="IPR033911">
    <property type="entry name" value="MetRS_core"/>
</dbReference>
<evidence type="ECO:0000313" key="17">
    <source>
        <dbReference type="EMBL" id="OGF78447.1"/>
    </source>
</evidence>
<dbReference type="InterPro" id="IPR023457">
    <property type="entry name" value="Met-tRNA_synth_2"/>
</dbReference>
<dbReference type="Pfam" id="PF19303">
    <property type="entry name" value="Anticodon_3"/>
    <property type="match status" value="1"/>
</dbReference>
<keyword evidence="8 13" id="KW-0067">ATP-binding</keyword>
<keyword evidence="9 13" id="KW-0648">Protein biosynthesis</keyword>
<dbReference type="InterPro" id="IPR015413">
    <property type="entry name" value="Methionyl/Leucyl_tRNA_Synth"/>
</dbReference>
<dbReference type="GO" id="GO:0004825">
    <property type="term" value="F:methionine-tRNA ligase activity"/>
    <property type="evidence" value="ECO:0007669"/>
    <property type="project" value="UniProtKB-EC"/>
</dbReference>
<evidence type="ECO:0000256" key="8">
    <source>
        <dbReference type="ARBA" id="ARBA00022840"/>
    </source>
</evidence>
<dbReference type="FunFam" id="2.170.220.10:FF:000003">
    <property type="entry name" value="Methionine--tRNA ligase"/>
    <property type="match status" value="1"/>
</dbReference>
<feature type="domain" description="Methionyl/Leucyl tRNA synthetase" evidence="15">
    <location>
        <begin position="141"/>
        <end position="367"/>
    </location>
</feature>
<dbReference type="GO" id="GO:0005524">
    <property type="term" value="F:ATP binding"/>
    <property type="evidence" value="ECO:0007669"/>
    <property type="project" value="UniProtKB-KW"/>
</dbReference>
<dbReference type="GO" id="GO:0005737">
    <property type="term" value="C:cytoplasm"/>
    <property type="evidence" value="ECO:0007669"/>
    <property type="project" value="UniProtKB-SubCell"/>
</dbReference>
<dbReference type="Gene3D" id="2.170.220.10">
    <property type="match status" value="1"/>
</dbReference>
<dbReference type="NCBIfam" id="TIGR00398">
    <property type="entry name" value="metG"/>
    <property type="match status" value="1"/>
</dbReference>
<dbReference type="InterPro" id="IPR014729">
    <property type="entry name" value="Rossmann-like_a/b/a_fold"/>
</dbReference>
<accession>A0A1F5WS85</accession>
<dbReference type="EC" id="6.1.1.10" evidence="3"/>
<sequence>MSTKKEKFYITTSIPYLNAAPHLGHALEFVQADILARHARLRGKDVFFLTGADEHGAKIARAAEAAKKTPKEFTDGKVGLFLELLKKLNISNDDFIRTTDQKRHWPGAQLLWEKLKAAGDLYKGRYKGLYCVGHEAYITEKDLKDGLCEDHKKAPEALDEENYFFKLSRYKDKLKKIIENGEIEILPEFRKRETLNMLEEIGDVSFSRPSKDISWGIPVPDDATQTMYVWCDALSNYITALGYGQEPRENAKRFSTWWPAGVHVVGKDIFKFHAIFWPAMLISAGLPLPKTIFIHGFIHVRGEKMSKSTGNVVDPQPLIEKYGKEAVRFYLAHEVSTFADGDFTEKRFDEVYEGVLVNGLGNILSRTVKMMSSFPSIPKPDEHDLGRFPIRKNLDFIKNGKGQISVEEISPVSLVDSFVWQEYKKAMEEMQIANAIEITFTFLRRLDEYIEDYKPYKMLKTDPESAKIILWHLAYSLASAAWMLKPFLPETSDKTLKALGVDPDSKEEWREFSAKSGSAFGGNAGEAIHLFPRIK</sequence>
<feature type="domain" description="Methionyl-tRNA synthetase anticodon-binding" evidence="16">
    <location>
        <begin position="421"/>
        <end position="511"/>
    </location>
</feature>
<dbReference type="SUPFAM" id="SSF52374">
    <property type="entry name" value="Nucleotidylyl transferase"/>
    <property type="match status" value="1"/>
</dbReference>
<evidence type="ECO:0000259" key="14">
    <source>
        <dbReference type="Pfam" id="PF00133"/>
    </source>
</evidence>
<protein>
    <recommendedName>
        <fullName evidence="4">Methionine--tRNA ligase</fullName>
        <ecNumber evidence="3">6.1.1.10</ecNumber>
    </recommendedName>
    <alternativeName>
        <fullName evidence="11">Methionyl-tRNA synthetase</fullName>
    </alternativeName>
</protein>
<evidence type="ECO:0000256" key="13">
    <source>
        <dbReference type="RuleBase" id="RU363035"/>
    </source>
</evidence>
<dbReference type="Pfam" id="PF00133">
    <property type="entry name" value="tRNA-synt_1"/>
    <property type="match status" value="1"/>
</dbReference>
<dbReference type="InterPro" id="IPR009080">
    <property type="entry name" value="tRNAsynth_Ia_anticodon-bd"/>
</dbReference>
<dbReference type="InterPro" id="IPR041872">
    <property type="entry name" value="Anticodon_Met"/>
</dbReference>
<keyword evidence="10 13" id="KW-0030">Aminoacyl-tRNA synthetase</keyword>